<dbReference type="AlphaFoldDB" id="A0A1L9PLA4"/>
<feature type="compositionally biased region" description="Low complexity" evidence="1">
    <location>
        <begin position="1"/>
        <end position="35"/>
    </location>
</feature>
<dbReference type="EMBL" id="KV878129">
    <property type="protein sequence ID" value="OJJ02304.1"/>
    <property type="molecule type" value="Genomic_DNA"/>
</dbReference>
<dbReference type="RefSeq" id="XP_040668066.1">
    <property type="nucleotide sequence ID" value="XM_040817451.1"/>
</dbReference>
<protein>
    <submittedName>
        <fullName evidence="2">Uncharacterized protein</fullName>
    </submittedName>
</protein>
<gene>
    <name evidence="2" type="ORF">ASPVEDRAFT_83813</name>
</gene>
<feature type="compositionally biased region" description="Acidic residues" evidence="1">
    <location>
        <begin position="140"/>
        <end position="152"/>
    </location>
</feature>
<dbReference type="GeneID" id="63732962"/>
<feature type="region of interest" description="Disordered" evidence="1">
    <location>
        <begin position="1"/>
        <end position="41"/>
    </location>
</feature>
<dbReference type="VEuPathDB" id="FungiDB:ASPVEDRAFT_83813"/>
<sequence>MPRSFCSRSFSSSSFSTSTSSSFSSDPVSGRSPSRTPSTHKLKRWLSSHLLRRPSPDLDFTHHYHKRINNSNKWSNPSIICHAQQSSTIQTAPDQAGFIGQLRFTHFHYDHEYPDYESFDDSQDHAQCHPRSHQHLQQEQDGDEIKAEEEEEERKKDLALRDNYAAFCRAFTSSPVHCLNIPRQPLPRLPQSTPCEEYEDHVDPAKNLPSAEDVSQILSLPVGAYGYHPTSWTLPRAPSPPPGILTPGRYEEIQQQQRREESLWHKKRRKGTFMRCMSARTSWWPWARKKVS</sequence>
<evidence type="ECO:0000313" key="2">
    <source>
        <dbReference type="EMBL" id="OJJ02304.1"/>
    </source>
</evidence>
<evidence type="ECO:0000313" key="3">
    <source>
        <dbReference type="Proteomes" id="UP000184073"/>
    </source>
</evidence>
<keyword evidence="3" id="KW-1185">Reference proteome</keyword>
<proteinExistence type="predicted"/>
<dbReference type="Proteomes" id="UP000184073">
    <property type="component" value="Unassembled WGS sequence"/>
</dbReference>
<reference evidence="3" key="1">
    <citation type="journal article" date="2017" name="Genome Biol.">
        <title>Comparative genomics reveals high biological diversity and specific adaptations in the industrially and medically important fungal genus Aspergillus.</title>
        <authorList>
            <person name="de Vries R.P."/>
            <person name="Riley R."/>
            <person name="Wiebenga A."/>
            <person name="Aguilar-Osorio G."/>
            <person name="Amillis S."/>
            <person name="Uchima C.A."/>
            <person name="Anderluh G."/>
            <person name="Asadollahi M."/>
            <person name="Askin M."/>
            <person name="Barry K."/>
            <person name="Battaglia E."/>
            <person name="Bayram O."/>
            <person name="Benocci T."/>
            <person name="Braus-Stromeyer S.A."/>
            <person name="Caldana C."/>
            <person name="Canovas D."/>
            <person name="Cerqueira G.C."/>
            <person name="Chen F."/>
            <person name="Chen W."/>
            <person name="Choi C."/>
            <person name="Clum A."/>
            <person name="Dos Santos R.A."/>
            <person name="Damasio A.R."/>
            <person name="Diallinas G."/>
            <person name="Emri T."/>
            <person name="Fekete E."/>
            <person name="Flipphi M."/>
            <person name="Freyberg S."/>
            <person name="Gallo A."/>
            <person name="Gournas C."/>
            <person name="Habgood R."/>
            <person name="Hainaut M."/>
            <person name="Harispe M.L."/>
            <person name="Henrissat B."/>
            <person name="Hilden K.S."/>
            <person name="Hope R."/>
            <person name="Hossain A."/>
            <person name="Karabika E."/>
            <person name="Karaffa L."/>
            <person name="Karanyi Z."/>
            <person name="Krasevec N."/>
            <person name="Kuo A."/>
            <person name="Kusch H."/>
            <person name="LaButti K."/>
            <person name="Lagendijk E.L."/>
            <person name="Lapidus A."/>
            <person name="Levasseur A."/>
            <person name="Lindquist E."/>
            <person name="Lipzen A."/>
            <person name="Logrieco A.F."/>
            <person name="MacCabe A."/>
            <person name="Maekelae M.R."/>
            <person name="Malavazi I."/>
            <person name="Melin P."/>
            <person name="Meyer V."/>
            <person name="Mielnichuk N."/>
            <person name="Miskei M."/>
            <person name="Molnar A.P."/>
            <person name="Mule G."/>
            <person name="Ngan C.Y."/>
            <person name="Orejas M."/>
            <person name="Orosz E."/>
            <person name="Ouedraogo J.P."/>
            <person name="Overkamp K.M."/>
            <person name="Park H.-S."/>
            <person name="Perrone G."/>
            <person name="Piumi F."/>
            <person name="Punt P.J."/>
            <person name="Ram A.F."/>
            <person name="Ramon A."/>
            <person name="Rauscher S."/>
            <person name="Record E."/>
            <person name="Riano-Pachon D.M."/>
            <person name="Robert V."/>
            <person name="Roehrig J."/>
            <person name="Ruller R."/>
            <person name="Salamov A."/>
            <person name="Salih N.S."/>
            <person name="Samson R.A."/>
            <person name="Sandor E."/>
            <person name="Sanguinetti M."/>
            <person name="Schuetze T."/>
            <person name="Sepcic K."/>
            <person name="Shelest E."/>
            <person name="Sherlock G."/>
            <person name="Sophianopoulou V."/>
            <person name="Squina F.M."/>
            <person name="Sun H."/>
            <person name="Susca A."/>
            <person name="Todd R.B."/>
            <person name="Tsang A."/>
            <person name="Unkles S.E."/>
            <person name="van de Wiele N."/>
            <person name="van Rossen-Uffink D."/>
            <person name="Oliveira J.V."/>
            <person name="Vesth T.C."/>
            <person name="Visser J."/>
            <person name="Yu J.-H."/>
            <person name="Zhou M."/>
            <person name="Andersen M.R."/>
            <person name="Archer D.B."/>
            <person name="Baker S.E."/>
            <person name="Benoit I."/>
            <person name="Brakhage A.A."/>
            <person name="Braus G.H."/>
            <person name="Fischer R."/>
            <person name="Frisvad J.C."/>
            <person name="Goldman G.H."/>
            <person name="Houbraken J."/>
            <person name="Oakley B."/>
            <person name="Pocsi I."/>
            <person name="Scazzocchio C."/>
            <person name="Seiboth B."/>
            <person name="vanKuyk P.A."/>
            <person name="Wortman J."/>
            <person name="Dyer P.S."/>
            <person name="Grigoriev I.V."/>
        </authorList>
    </citation>
    <scope>NUCLEOTIDE SEQUENCE [LARGE SCALE GENOMIC DNA]</scope>
    <source>
        <strain evidence="3">CBS 583.65</strain>
    </source>
</reference>
<organism evidence="2 3">
    <name type="scientific">Aspergillus versicolor CBS 583.65</name>
    <dbReference type="NCBI Taxonomy" id="1036611"/>
    <lineage>
        <taxon>Eukaryota</taxon>
        <taxon>Fungi</taxon>
        <taxon>Dikarya</taxon>
        <taxon>Ascomycota</taxon>
        <taxon>Pezizomycotina</taxon>
        <taxon>Eurotiomycetes</taxon>
        <taxon>Eurotiomycetidae</taxon>
        <taxon>Eurotiales</taxon>
        <taxon>Aspergillaceae</taxon>
        <taxon>Aspergillus</taxon>
        <taxon>Aspergillus subgen. Nidulantes</taxon>
    </lineage>
</organism>
<feature type="region of interest" description="Disordered" evidence="1">
    <location>
        <begin position="116"/>
        <end position="156"/>
    </location>
</feature>
<dbReference type="OrthoDB" id="4501236at2759"/>
<evidence type="ECO:0000256" key="1">
    <source>
        <dbReference type="SAM" id="MobiDB-lite"/>
    </source>
</evidence>
<name>A0A1L9PLA4_ASPVE</name>
<accession>A0A1L9PLA4</accession>